<sequence length="144" mass="16843">MSVLDTFAQFYKALHKDNLHMLQDIYHQDIRFVDPVGQHEGLSVVESYFRHLLETTISCEFDIKHVVAHDSYAIARWEMILRHPKLSGGKVIKLDGTSELIIKNDKIIQQTDFYDMGAMFYEHIPILSTLVRFVKNKIKNYQDS</sequence>
<dbReference type="InterPro" id="IPR037401">
    <property type="entry name" value="SnoaL-like"/>
</dbReference>
<name>A0AA48I7A5_9ALTE</name>
<dbReference type="Proteomes" id="UP001333710">
    <property type="component" value="Chromosome"/>
</dbReference>
<dbReference type="Pfam" id="PF12680">
    <property type="entry name" value="SnoaL_2"/>
    <property type="match status" value="1"/>
</dbReference>
<evidence type="ECO:0000259" key="1">
    <source>
        <dbReference type="Pfam" id="PF12680"/>
    </source>
</evidence>
<dbReference type="AlphaFoldDB" id="A0AA48I7A5"/>
<dbReference type="InterPro" id="IPR032710">
    <property type="entry name" value="NTF2-like_dom_sf"/>
</dbReference>
<evidence type="ECO:0000313" key="2">
    <source>
        <dbReference type="EMBL" id="BDX07260.1"/>
    </source>
</evidence>
<protein>
    <submittedName>
        <fullName evidence="2">Transcriptional regulator</fullName>
    </submittedName>
</protein>
<dbReference type="Gene3D" id="3.10.450.50">
    <property type="match status" value="1"/>
</dbReference>
<dbReference type="RefSeq" id="WP_338293243.1">
    <property type="nucleotide sequence ID" value="NZ_AP027272.1"/>
</dbReference>
<gene>
    <name evidence="2" type="ORF">MACH26_27810</name>
</gene>
<keyword evidence="3" id="KW-1185">Reference proteome</keyword>
<evidence type="ECO:0000313" key="3">
    <source>
        <dbReference type="Proteomes" id="UP001333710"/>
    </source>
</evidence>
<dbReference type="KEGG" id="pmaw:MACH26_27810"/>
<dbReference type="SUPFAM" id="SSF54427">
    <property type="entry name" value="NTF2-like"/>
    <property type="match status" value="1"/>
</dbReference>
<feature type="domain" description="SnoaL-like" evidence="1">
    <location>
        <begin position="8"/>
        <end position="108"/>
    </location>
</feature>
<organism evidence="2 3">
    <name type="scientific">Planctobacterium marinum</name>
    <dbReference type="NCBI Taxonomy" id="1631968"/>
    <lineage>
        <taxon>Bacteria</taxon>
        <taxon>Pseudomonadati</taxon>
        <taxon>Pseudomonadota</taxon>
        <taxon>Gammaproteobacteria</taxon>
        <taxon>Alteromonadales</taxon>
        <taxon>Alteromonadaceae</taxon>
        <taxon>Planctobacterium</taxon>
    </lineage>
</organism>
<accession>A0AA48I7A5</accession>
<proteinExistence type="predicted"/>
<dbReference type="EMBL" id="AP027272">
    <property type="protein sequence ID" value="BDX07260.1"/>
    <property type="molecule type" value="Genomic_DNA"/>
</dbReference>
<reference evidence="2" key="1">
    <citation type="submission" date="2023-01" db="EMBL/GenBank/DDBJ databases">
        <title>Complete genome sequence of Planctobacterium marinum strain Dej080120_11.</title>
        <authorList>
            <person name="Ueki S."/>
            <person name="Maruyama F."/>
        </authorList>
    </citation>
    <scope>NUCLEOTIDE SEQUENCE</scope>
    <source>
        <strain evidence="2">Dej080120_11</strain>
    </source>
</reference>